<name>A0A5D4GSP6_9HYPH</name>
<feature type="transmembrane region" description="Helical" evidence="1">
    <location>
        <begin position="125"/>
        <end position="150"/>
    </location>
</feature>
<keyword evidence="1" id="KW-0472">Membrane</keyword>
<dbReference type="EMBL" id="VSZS01000065">
    <property type="protein sequence ID" value="TYR30923.1"/>
    <property type="molecule type" value="Genomic_DNA"/>
</dbReference>
<reference evidence="2 3" key="1">
    <citation type="submission" date="2019-08" db="EMBL/GenBank/DDBJ databases">
        <authorList>
            <person name="Seo Y.L."/>
        </authorList>
    </citation>
    <scope>NUCLEOTIDE SEQUENCE [LARGE SCALE GENOMIC DNA]</scope>
    <source>
        <strain evidence="2 3">MaA-C15</strain>
    </source>
</reference>
<proteinExistence type="predicted"/>
<keyword evidence="1" id="KW-0812">Transmembrane</keyword>
<keyword evidence="3" id="KW-1185">Reference proteome</keyword>
<sequence>MSSDERSIEYESARLAHAAANKGMDSEMSMVAGFGNAAMRAPALAAAGGIAALLGFYSANAIALRGTTAVADFNAALLAFFIAVLACVAAPGCAYISQAFFIWSKGQETHHFDRPFVRETKKSKRLFAVGTLFQLGAALLTLGAIVALVIGGLSFMRLADFTASHEPQETASPGEGQSQ</sequence>
<accession>A0A5D4GSP6</accession>
<dbReference type="RefSeq" id="WP_148915724.1">
    <property type="nucleotide sequence ID" value="NZ_VSZS01000065.1"/>
</dbReference>
<feature type="transmembrane region" description="Helical" evidence="1">
    <location>
        <begin position="43"/>
        <end position="63"/>
    </location>
</feature>
<evidence type="ECO:0000313" key="2">
    <source>
        <dbReference type="EMBL" id="TYR30923.1"/>
    </source>
</evidence>
<keyword evidence="1" id="KW-1133">Transmembrane helix</keyword>
<evidence type="ECO:0000256" key="1">
    <source>
        <dbReference type="SAM" id="Phobius"/>
    </source>
</evidence>
<comment type="caution">
    <text evidence="2">The sequence shown here is derived from an EMBL/GenBank/DDBJ whole genome shotgun (WGS) entry which is preliminary data.</text>
</comment>
<evidence type="ECO:0000313" key="3">
    <source>
        <dbReference type="Proteomes" id="UP000323258"/>
    </source>
</evidence>
<dbReference type="Proteomes" id="UP000323258">
    <property type="component" value="Unassembled WGS sequence"/>
</dbReference>
<reference evidence="2 3" key="2">
    <citation type="submission" date="2019-09" db="EMBL/GenBank/DDBJ databases">
        <title>Mesorhizobium sp. MaA-C15 isolated from Microcystis aeruginosa.</title>
        <authorList>
            <person name="Jeong S.E."/>
            <person name="Jin H.M."/>
            <person name="Jeon C.O."/>
        </authorList>
    </citation>
    <scope>NUCLEOTIDE SEQUENCE [LARGE SCALE GENOMIC DNA]</scope>
    <source>
        <strain evidence="2 3">MaA-C15</strain>
    </source>
</reference>
<organism evidence="2 3">
    <name type="scientific">Neoaquamicrobium microcysteis</name>
    <dbReference type="NCBI Taxonomy" id="2682781"/>
    <lineage>
        <taxon>Bacteria</taxon>
        <taxon>Pseudomonadati</taxon>
        <taxon>Pseudomonadota</taxon>
        <taxon>Alphaproteobacteria</taxon>
        <taxon>Hyphomicrobiales</taxon>
        <taxon>Phyllobacteriaceae</taxon>
        <taxon>Neoaquamicrobium</taxon>
    </lineage>
</organism>
<dbReference type="OrthoDB" id="9994971at2"/>
<protein>
    <submittedName>
        <fullName evidence="2">Uncharacterized protein</fullName>
    </submittedName>
</protein>
<feature type="transmembrane region" description="Helical" evidence="1">
    <location>
        <begin position="75"/>
        <end position="104"/>
    </location>
</feature>
<dbReference type="AlphaFoldDB" id="A0A5D4GSP6"/>
<gene>
    <name evidence="2" type="ORF">FY036_15850</name>
</gene>